<dbReference type="InterPro" id="IPR017896">
    <property type="entry name" value="4Fe4S_Fe-S-bd"/>
</dbReference>
<dbReference type="Pfam" id="PF13237">
    <property type="entry name" value="Fer4_10"/>
    <property type="match status" value="1"/>
</dbReference>
<evidence type="ECO:0000256" key="7">
    <source>
        <dbReference type="ARBA" id="ARBA00023014"/>
    </source>
</evidence>
<keyword evidence="8" id="KW-0472">Membrane</keyword>
<dbReference type="RefSeq" id="WP_152299061.1">
    <property type="nucleotide sequence ID" value="NZ_CP041166.1"/>
</dbReference>
<dbReference type="SUPFAM" id="SSF54862">
    <property type="entry name" value="4Fe-4S ferredoxins"/>
    <property type="match status" value="1"/>
</dbReference>
<dbReference type="Pfam" id="PF12801">
    <property type="entry name" value="Fer4_5"/>
    <property type="match status" value="2"/>
</dbReference>
<dbReference type="NCBIfam" id="TIGR02163">
    <property type="entry name" value="napH"/>
    <property type="match status" value="1"/>
</dbReference>
<keyword evidence="7" id="KW-0411">Iron-sulfur</keyword>
<evidence type="ECO:0000256" key="4">
    <source>
        <dbReference type="ARBA" id="ARBA00022737"/>
    </source>
</evidence>
<dbReference type="KEGG" id="suln:FJR47_03390"/>
<keyword evidence="6" id="KW-0408">Iron</keyword>
<evidence type="ECO:0000259" key="9">
    <source>
        <dbReference type="PROSITE" id="PS51379"/>
    </source>
</evidence>
<evidence type="ECO:0000256" key="6">
    <source>
        <dbReference type="ARBA" id="ARBA00023004"/>
    </source>
</evidence>
<keyword evidence="11" id="KW-1185">Reference proteome</keyword>
<evidence type="ECO:0000313" key="10">
    <source>
        <dbReference type="EMBL" id="QFR42998.1"/>
    </source>
</evidence>
<dbReference type="NCBIfam" id="NF007013">
    <property type="entry name" value="PRK09477.1"/>
    <property type="match status" value="1"/>
</dbReference>
<feature type="transmembrane region" description="Helical" evidence="8">
    <location>
        <begin position="30"/>
        <end position="49"/>
    </location>
</feature>
<dbReference type="GO" id="GO:0005886">
    <property type="term" value="C:plasma membrane"/>
    <property type="evidence" value="ECO:0007669"/>
    <property type="project" value="TreeGrafter"/>
</dbReference>
<reference evidence="11" key="1">
    <citation type="submission" date="2019-06" db="EMBL/GenBank/DDBJ databases">
        <title>Sulfurimonas gotlandica sp. nov., a chemoautotrophic and psychrotolerant epsilonproteobacterium isolated from a pelagic redoxcline, and an emended description of the genus Sulfurimonas.</title>
        <authorList>
            <person name="Wang S."/>
            <person name="Jiang L."/>
            <person name="Shao Z."/>
        </authorList>
    </citation>
    <scope>NUCLEOTIDE SEQUENCE [LARGE SCALE GENOMIC DNA]</scope>
    <source>
        <strain evidence="11">1-1N</strain>
    </source>
</reference>
<evidence type="ECO:0000313" key="11">
    <source>
        <dbReference type="Proteomes" id="UP000326061"/>
    </source>
</evidence>
<dbReference type="InterPro" id="IPR017900">
    <property type="entry name" value="4Fe4S_Fe_S_CS"/>
</dbReference>
<proteinExistence type="predicted"/>
<evidence type="ECO:0000256" key="1">
    <source>
        <dbReference type="ARBA" id="ARBA00022448"/>
    </source>
</evidence>
<keyword evidence="8" id="KW-1133">Transmembrane helix</keyword>
<feature type="transmembrane region" description="Helical" evidence="8">
    <location>
        <begin position="158"/>
        <end position="179"/>
    </location>
</feature>
<dbReference type="InterPro" id="IPR051684">
    <property type="entry name" value="Electron_Trans/Redox"/>
</dbReference>
<dbReference type="PROSITE" id="PS00198">
    <property type="entry name" value="4FE4S_FER_1"/>
    <property type="match status" value="1"/>
</dbReference>
<feature type="domain" description="4Fe-4S ferredoxin-type" evidence="9">
    <location>
        <begin position="236"/>
        <end position="265"/>
    </location>
</feature>
<name>A0AAJ4DMB5_9BACT</name>
<dbReference type="AlphaFoldDB" id="A0AAJ4DMB5"/>
<keyword evidence="2" id="KW-0004">4Fe-4S</keyword>
<evidence type="ECO:0000256" key="8">
    <source>
        <dbReference type="SAM" id="Phobius"/>
    </source>
</evidence>
<dbReference type="Proteomes" id="UP000326061">
    <property type="component" value="Chromosome"/>
</dbReference>
<accession>A0AAJ4DMB5</accession>
<dbReference type="GO" id="GO:0046872">
    <property type="term" value="F:metal ion binding"/>
    <property type="evidence" value="ECO:0007669"/>
    <property type="project" value="UniProtKB-KW"/>
</dbReference>
<gene>
    <name evidence="10" type="primary">napH</name>
    <name evidence="10" type="ORF">FJR47_03390</name>
</gene>
<dbReference type="InterPro" id="IPR011886">
    <property type="entry name" value="NapH_MauN"/>
</dbReference>
<dbReference type="EMBL" id="CP041166">
    <property type="protein sequence ID" value="QFR42998.1"/>
    <property type="molecule type" value="Genomic_DNA"/>
</dbReference>
<keyword evidence="1" id="KW-0813">Transport</keyword>
<evidence type="ECO:0000256" key="2">
    <source>
        <dbReference type="ARBA" id="ARBA00022485"/>
    </source>
</evidence>
<evidence type="ECO:0000256" key="5">
    <source>
        <dbReference type="ARBA" id="ARBA00022982"/>
    </source>
</evidence>
<organism evidence="10 11">
    <name type="scientific">Sulfurimonas xiamenensis</name>
    <dbReference type="NCBI Taxonomy" id="2590021"/>
    <lineage>
        <taxon>Bacteria</taxon>
        <taxon>Pseudomonadati</taxon>
        <taxon>Campylobacterota</taxon>
        <taxon>Epsilonproteobacteria</taxon>
        <taxon>Campylobacterales</taxon>
        <taxon>Sulfurimonadaceae</taxon>
        <taxon>Sulfurimonas</taxon>
    </lineage>
</organism>
<feature type="transmembrane region" description="Helical" evidence="8">
    <location>
        <begin position="128"/>
        <end position="146"/>
    </location>
</feature>
<sequence length="275" mass="30561">MSNFLFRYRYYIARRAVQVLVLGTYFLANLYGWSVVSGNLSSSVIFGFIPLSDPFATLQMFFAGAVVSADVLMGVLVVLFFYGAVGGRFFCSWVCPVNIVTESAAAIRRKLWFKNKENTLSFSRNIRYWFIAVTLILSFIFSLGAFEMISPIGIAHRGIIFGFGFGWFFLMAIFIFDLFSQKYGWCGHICPLGGFNAAIGKYSLIKVVHDANKCVRSLECFLVCPEVEVLEMVSKKSHVITGAACIKCARCIEVCESGAFQVSIVGIAKQLKGSL</sequence>
<keyword evidence="8" id="KW-0812">Transmembrane</keyword>
<keyword evidence="3" id="KW-0479">Metal-binding</keyword>
<dbReference type="PROSITE" id="PS51379">
    <property type="entry name" value="4FE4S_FER_2"/>
    <property type="match status" value="2"/>
</dbReference>
<protein>
    <submittedName>
        <fullName evidence="10">Quinol dehydrogenase ferredoxin subunit NapH</fullName>
    </submittedName>
</protein>
<dbReference type="PANTHER" id="PTHR30176">
    <property type="entry name" value="FERREDOXIN-TYPE PROTEIN NAPH"/>
    <property type="match status" value="1"/>
</dbReference>
<dbReference type="GO" id="GO:0051539">
    <property type="term" value="F:4 iron, 4 sulfur cluster binding"/>
    <property type="evidence" value="ECO:0007669"/>
    <property type="project" value="UniProtKB-KW"/>
</dbReference>
<dbReference type="Gene3D" id="3.30.70.20">
    <property type="match status" value="1"/>
</dbReference>
<feature type="domain" description="4Fe-4S ferredoxin-type" evidence="9">
    <location>
        <begin position="205"/>
        <end position="235"/>
    </location>
</feature>
<keyword evidence="5" id="KW-0249">Electron transport</keyword>
<dbReference type="PANTHER" id="PTHR30176:SF3">
    <property type="entry name" value="FERREDOXIN-TYPE PROTEIN NAPH"/>
    <property type="match status" value="1"/>
</dbReference>
<feature type="transmembrane region" description="Helical" evidence="8">
    <location>
        <begin position="61"/>
        <end position="81"/>
    </location>
</feature>
<evidence type="ECO:0000256" key="3">
    <source>
        <dbReference type="ARBA" id="ARBA00022723"/>
    </source>
</evidence>
<keyword evidence="4" id="KW-0677">Repeat</keyword>